<sequence>MVIKNLRERFQLNLTSDNKLDEFIENKLILSSLNSVFTKLYDSFQYFSQGVFFMCVCFFGGFDIGSLSSLSSSSMHLKKKKILQCSLFLLEHTQKTHSPSPSLHLFKMFNPLFHLLPAPSISYFLLNLLLQWWTSKTCPGCGPCLNCLSKKPKKKKNKRMCLT</sequence>
<keyword evidence="3" id="KW-1185">Reference proteome</keyword>
<feature type="transmembrane region" description="Helical" evidence="1">
    <location>
        <begin position="112"/>
        <end position="133"/>
    </location>
</feature>
<proteinExistence type="predicted"/>
<accession>A0A0L6V7Z5</accession>
<dbReference type="STRING" id="27349.A0A0L6V7Z5"/>
<dbReference type="Proteomes" id="UP000037035">
    <property type="component" value="Unassembled WGS sequence"/>
</dbReference>
<evidence type="ECO:0000313" key="2">
    <source>
        <dbReference type="EMBL" id="KNZ56916.1"/>
    </source>
</evidence>
<organism evidence="2 3">
    <name type="scientific">Puccinia sorghi</name>
    <dbReference type="NCBI Taxonomy" id="27349"/>
    <lineage>
        <taxon>Eukaryota</taxon>
        <taxon>Fungi</taxon>
        <taxon>Dikarya</taxon>
        <taxon>Basidiomycota</taxon>
        <taxon>Pucciniomycotina</taxon>
        <taxon>Pucciniomycetes</taxon>
        <taxon>Pucciniales</taxon>
        <taxon>Pucciniaceae</taxon>
        <taxon>Puccinia</taxon>
    </lineage>
</organism>
<feature type="transmembrane region" description="Helical" evidence="1">
    <location>
        <begin position="46"/>
        <end position="70"/>
    </location>
</feature>
<name>A0A0L6V7Z5_9BASI</name>
<dbReference type="EMBL" id="LAVV01007155">
    <property type="protein sequence ID" value="KNZ56916.1"/>
    <property type="molecule type" value="Genomic_DNA"/>
</dbReference>
<gene>
    <name evidence="2" type="ORF">VP01_2287g1</name>
</gene>
<keyword evidence="1" id="KW-0472">Membrane</keyword>
<evidence type="ECO:0000313" key="3">
    <source>
        <dbReference type="Proteomes" id="UP000037035"/>
    </source>
</evidence>
<dbReference type="AlphaFoldDB" id="A0A0L6V7Z5"/>
<reference evidence="2 3" key="1">
    <citation type="submission" date="2015-08" db="EMBL/GenBank/DDBJ databases">
        <title>Next Generation Sequencing and Analysis of the Genome of Puccinia sorghi L Schw, the Causal Agent of Maize Common Rust.</title>
        <authorList>
            <person name="Rochi L."/>
            <person name="Burguener G."/>
            <person name="Darino M."/>
            <person name="Turjanski A."/>
            <person name="Kreff E."/>
            <person name="Dieguez M.J."/>
            <person name="Sacco F."/>
        </authorList>
    </citation>
    <scope>NUCLEOTIDE SEQUENCE [LARGE SCALE GENOMIC DNA]</scope>
    <source>
        <strain evidence="2 3">RO10H11247</strain>
    </source>
</reference>
<keyword evidence="1" id="KW-0812">Transmembrane</keyword>
<dbReference type="OrthoDB" id="3363202at2759"/>
<dbReference type="VEuPathDB" id="FungiDB:VP01_2287g1"/>
<keyword evidence="1" id="KW-1133">Transmembrane helix</keyword>
<comment type="caution">
    <text evidence="2">The sequence shown here is derived from an EMBL/GenBank/DDBJ whole genome shotgun (WGS) entry which is preliminary data.</text>
</comment>
<evidence type="ECO:0000256" key="1">
    <source>
        <dbReference type="SAM" id="Phobius"/>
    </source>
</evidence>
<protein>
    <submittedName>
        <fullName evidence="2">Uncharacterized protein</fullName>
    </submittedName>
</protein>